<organism evidence="3">
    <name type="scientific">Fagus sylvatica</name>
    <name type="common">Beechnut</name>
    <dbReference type="NCBI Taxonomy" id="28930"/>
    <lineage>
        <taxon>Eukaryota</taxon>
        <taxon>Viridiplantae</taxon>
        <taxon>Streptophyta</taxon>
        <taxon>Embryophyta</taxon>
        <taxon>Tracheophyta</taxon>
        <taxon>Spermatophyta</taxon>
        <taxon>Magnoliopsida</taxon>
        <taxon>eudicotyledons</taxon>
        <taxon>Gunneridae</taxon>
        <taxon>Pentapetalae</taxon>
        <taxon>rosids</taxon>
        <taxon>fabids</taxon>
        <taxon>Fagales</taxon>
        <taxon>Fagaceae</taxon>
        <taxon>Fagus</taxon>
    </lineage>
</organism>
<dbReference type="InterPro" id="IPR000477">
    <property type="entry name" value="RT_dom"/>
</dbReference>
<protein>
    <recommendedName>
        <fullName evidence="2">Reverse transcriptase domain-containing protein</fullName>
    </recommendedName>
</protein>
<sequence length="1319" mass="148027">MSNDQNLFRSFREGNKIFVLQKQRNGKGRFVTITTLGESKNKGYVIIPEGRDACGWHGLSREINGLMAAMTAGSRDVNHRRPEQRTYQPANMNTAGDRGSFAAIVSGQGRVPVEGDLVLGPIEPARQVVKPTALKEPVKTIKNVKPIQPVKANNLVWRPRVGAGPSVVAGPCLPQGQSETSASETTLLRPRVGAGPSAAADPCLPQGQIETRASETSLPDSSTQLNQMVLVAPNQEQPMLALDTPSGVVNLELTNASSDDESVLDSLPMVPVQDDTPSGALGDGDSPVDRAWGTSKEWFLKLKDSQRAKVRWVGSETDLALVTKEDSIPEDEGEAMVVALLAVMMPSEVEAHKLTEVGPQTYSEWVLQKHKAFGKLVGASYEGYEERVLEVLVAIDARRRKAGPNSRKSTPSRWGIVVDSMNVKIISWNVRGMNELDKRLRIKNLLKGWKVDVVCLQETKLGLISSGILLMWDRRVVEKLEDAVGQYSVSCKFKTVMDQSEWMFSGVYGPNLDSERQGLWDELAGVKSWWDVPWCVGGDFNVVRFPAEKSHSTSFTSAMHDFSDFISVQGLIDTPLLGGKFTWSNGRSIDARSRLDRFLFTADWEDYFGLISQKRLVRLGSDHFPILLVCGSPHQGSRPFKFENMWLKVDGFVAKVHQWWNSYQFQGFPSYILANKLKALKSDLRHWNAEEFGNVTARKNALLAELNGLDVDLDSYTPSAEDRVRKELVIAKVDHLILMEEISLRQKSRTAIREHIVQFYEQLYTKGLFLRKKFSMCNEFYDQGIFEKSLNATFICLIPKKPGAVELKDFRPISLVGSVYKIMAKVLANRLSLVLAKIISSPQNAFVKERQILDSVLIANECIDSRMRSGIPRVLCKLDLEKAYDHVNWKFLLYMLRRCGFSARWIRWISFCISSVRFSILVNGSPCGFFSSSRGLRQGDPLSPLLFVIVMEAFSRMMDRAVEGGLLSGFLVGDRGISTLMMPHLLFADDTLIFSAAEHDQILNLRYVLTWFEAITGLRINLGKSELVPVGDVSDVEGLADILGCKTASLPMQYLGLPLGAKFKSKDIWNPVLEKVERRLAGWKRSYLSKGSKLTLIKSTLSNLPTYYMSLFPIPVSVAKRIEKLQREFLWQGTGEEFKFHLVNWNQICAPVRYGGLAVRSLLTFNQALLGKWLWRFGVERDALWRRVIAEKFGSVGGGWSTQQAHGSYGMSLWKYISKGWDQFYKFLEFKVGDGSWIPFWSDVWCGGSPLKELFPELYRITRDKEALLLPKVKARTKCVGNQQCRRLSRFSGSPSRNLEGYPALLDVVPVEGEECSHL</sequence>
<dbReference type="InterPro" id="IPR036691">
    <property type="entry name" value="Endo/exonu/phosph_ase_sf"/>
</dbReference>
<dbReference type="CDD" id="cd01650">
    <property type="entry name" value="RT_nLTR_like"/>
    <property type="match status" value="1"/>
</dbReference>
<dbReference type="SUPFAM" id="SSF56219">
    <property type="entry name" value="DNase I-like"/>
    <property type="match status" value="1"/>
</dbReference>
<dbReference type="Gene3D" id="3.60.10.10">
    <property type="entry name" value="Endonuclease/exonuclease/phosphatase"/>
    <property type="match status" value="1"/>
</dbReference>
<dbReference type="PROSITE" id="PS50878">
    <property type="entry name" value="RT_POL"/>
    <property type="match status" value="1"/>
</dbReference>
<accession>A0A2N9HEY0</accession>
<gene>
    <name evidence="3" type="ORF">FSB_LOCUS38387</name>
</gene>
<dbReference type="Pfam" id="PF00078">
    <property type="entry name" value="RVT_1"/>
    <property type="match status" value="1"/>
</dbReference>
<feature type="domain" description="Reverse transcriptase" evidence="2">
    <location>
        <begin position="779"/>
        <end position="1059"/>
    </location>
</feature>
<dbReference type="EMBL" id="OIVN01003335">
    <property type="protein sequence ID" value="SPD10505.1"/>
    <property type="molecule type" value="Genomic_DNA"/>
</dbReference>
<dbReference type="InterPro" id="IPR005135">
    <property type="entry name" value="Endo/exonuclease/phosphatase"/>
</dbReference>
<dbReference type="PANTHER" id="PTHR33116:SF78">
    <property type="entry name" value="OS12G0587133 PROTEIN"/>
    <property type="match status" value="1"/>
</dbReference>
<dbReference type="PANTHER" id="PTHR33116">
    <property type="entry name" value="REVERSE TRANSCRIPTASE ZINC-BINDING DOMAIN-CONTAINING PROTEIN-RELATED-RELATED"/>
    <property type="match status" value="1"/>
</dbReference>
<name>A0A2N9HEY0_FAGSY</name>
<feature type="compositionally biased region" description="Polar residues" evidence="1">
    <location>
        <begin position="85"/>
        <end position="94"/>
    </location>
</feature>
<evidence type="ECO:0000259" key="2">
    <source>
        <dbReference type="PROSITE" id="PS50878"/>
    </source>
</evidence>
<reference evidence="3" key="1">
    <citation type="submission" date="2018-02" db="EMBL/GenBank/DDBJ databases">
        <authorList>
            <person name="Cohen D.B."/>
            <person name="Kent A.D."/>
        </authorList>
    </citation>
    <scope>NUCLEOTIDE SEQUENCE</scope>
</reference>
<proteinExistence type="predicted"/>
<dbReference type="Pfam" id="PF03372">
    <property type="entry name" value="Exo_endo_phos"/>
    <property type="match status" value="1"/>
</dbReference>
<dbReference type="SUPFAM" id="SSF56672">
    <property type="entry name" value="DNA/RNA polymerases"/>
    <property type="match status" value="1"/>
</dbReference>
<evidence type="ECO:0000313" key="3">
    <source>
        <dbReference type="EMBL" id="SPD10505.1"/>
    </source>
</evidence>
<dbReference type="InterPro" id="IPR043502">
    <property type="entry name" value="DNA/RNA_pol_sf"/>
</dbReference>
<dbReference type="GO" id="GO:0003824">
    <property type="term" value="F:catalytic activity"/>
    <property type="evidence" value="ECO:0007669"/>
    <property type="project" value="InterPro"/>
</dbReference>
<evidence type="ECO:0000256" key="1">
    <source>
        <dbReference type="SAM" id="MobiDB-lite"/>
    </source>
</evidence>
<feature type="region of interest" description="Disordered" evidence="1">
    <location>
        <begin position="74"/>
        <end position="95"/>
    </location>
</feature>